<protein>
    <recommendedName>
        <fullName evidence="4">EGF-like domain-containing protein</fullName>
    </recommendedName>
</protein>
<feature type="signal peptide" evidence="1">
    <location>
        <begin position="1"/>
        <end position="15"/>
    </location>
</feature>
<keyword evidence="3" id="KW-1185">Reference proteome</keyword>
<dbReference type="AlphaFoldDB" id="A0A812LFR9"/>
<evidence type="ECO:0000313" key="2">
    <source>
        <dbReference type="EMBL" id="CAE7246735.1"/>
    </source>
</evidence>
<organism evidence="2 3">
    <name type="scientific">Symbiodinium necroappetens</name>
    <dbReference type="NCBI Taxonomy" id="1628268"/>
    <lineage>
        <taxon>Eukaryota</taxon>
        <taxon>Sar</taxon>
        <taxon>Alveolata</taxon>
        <taxon>Dinophyceae</taxon>
        <taxon>Suessiales</taxon>
        <taxon>Symbiodiniaceae</taxon>
        <taxon>Symbiodinium</taxon>
    </lineage>
</organism>
<evidence type="ECO:0000313" key="3">
    <source>
        <dbReference type="Proteomes" id="UP000601435"/>
    </source>
</evidence>
<dbReference type="EMBL" id="CAJNJA010009432">
    <property type="protein sequence ID" value="CAE7246735.1"/>
    <property type="molecule type" value="Genomic_DNA"/>
</dbReference>
<feature type="chain" id="PRO_5032978370" description="EGF-like domain-containing protein" evidence="1">
    <location>
        <begin position="16"/>
        <end position="130"/>
    </location>
</feature>
<dbReference type="OrthoDB" id="427829at2759"/>
<evidence type="ECO:0000256" key="1">
    <source>
        <dbReference type="SAM" id="SignalP"/>
    </source>
</evidence>
<comment type="caution">
    <text evidence="2">The sequence shown here is derived from an EMBL/GenBank/DDBJ whole genome shotgun (WGS) entry which is preliminary data.</text>
</comment>
<proteinExistence type="predicted"/>
<dbReference type="Proteomes" id="UP000601435">
    <property type="component" value="Unassembled WGS sequence"/>
</dbReference>
<gene>
    <name evidence="2" type="ORF">SNEC2469_LOCUS4843</name>
</gene>
<name>A0A812LFR9_9DINO</name>
<reference evidence="2" key="1">
    <citation type="submission" date="2021-02" db="EMBL/GenBank/DDBJ databases">
        <authorList>
            <person name="Dougan E. K."/>
            <person name="Rhodes N."/>
            <person name="Thang M."/>
            <person name="Chan C."/>
        </authorList>
    </citation>
    <scope>NUCLEOTIDE SEQUENCE</scope>
</reference>
<evidence type="ECO:0008006" key="4">
    <source>
        <dbReference type="Google" id="ProtNLM"/>
    </source>
</evidence>
<accession>A0A812LFR9</accession>
<keyword evidence="1" id="KW-0732">Signal</keyword>
<sequence>MAFLLIALFGIQVLAQTGSGEWASNASQRASFRNQTGFLAKSSNSNASSSLSKSTGDCHFLCSTSYGMSSWCDRGICWCTRGYYDYNGYCQGGTASCRAVCLNSAYTHDTCDGTTCVCSYGWTNTGTTCF</sequence>